<dbReference type="EMBL" id="LN847009">
    <property type="protein sequence ID" value="CRI42080.1"/>
    <property type="molecule type" value="Genomic_DNA"/>
</dbReference>
<evidence type="ECO:0000313" key="7">
    <source>
        <dbReference type="EMBL" id="CRI47692.1"/>
    </source>
</evidence>
<organism evidence="7">
    <name type="scientific">Chlamydia pneumoniae</name>
    <name type="common">Chlamydophila pneumoniae</name>
    <dbReference type="NCBI Taxonomy" id="83558"/>
    <lineage>
        <taxon>Bacteria</taxon>
        <taxon>Pseudomonadati</taxon>
        <taxon>Chlamydiota</taxon>
        <taxon>Chlamydiia</taxon>
        <taxon>Chlamydiales</taxon>
        <taxon>Chlamydiaceae</taxon>
        <taxon>Chlamydia/Chlamydophila group</taxon>
        <taxon>Chlamydia</taxon>
    </lineage>
</organism>
<dbReference type="OrthoDB" id="18477at2"/>
<dbReference type="EMBL" id="LN847216">
    <property type="protein sequence ID" value="CRI44288.1"/>
    <property type="molecule type" value="Genomic_DNA"/>
</dbReference>
<evidence type="ECO:0000313" key="4">
    <source>
        <dbReference type="EMBL" id="CRI43167.1"/>
    </source>
</evidence>
<evidence type="ECO:0000313" key="3">
    <source>
        <dbReference type="EMBL" id="CRI42080.1"/>
    </source>
</evidence>
<sequence>MFFIAVRSRGFLDIHGILAARKGKQVVKSTAGAWIGSRGAVFYSLVS</sequence>
<evidence type="ECO:0000313" key="8">
    <source>
        <dbReference type="EMBL" id="CRI50005.1"/>
    </source>
</evidence>
<dbReference type="EMBL" id="LN847240">
    <property type="protein sequence ID" value="CRI51099.1"/>
    <property type="molecule type" value="Genomic_DNA"/>
</dbReference>
<evidence type="ECO:0000313" key="10">
    <source>
        <dbReference type="EMBL" id="CRI52229.1"/>
    </source>
</evidence>
<evidence type="ECO:0000313" key="9">
    <source>
        <dbReference type="EMBL" id="CRI51099.1"/>
    </source>
</evidence>
<protein>
    <submittedName>
        <fullName evidence="7">Late transcription unit A protein</fullName>
    </submittedName>
</protein>
<dbReference type="EMBL" id="LN849056">
    <property type="protein sequence ID" value="CRI73722.1"/>
    <property type="molecule type" value="Genomic_DNA"/>
</dbReference>
<dbReference type="EMBL" id="LN847244">
    <property type="protein sequence ID" value="CRI50005.1"/>
    <property type="molecule type" value="Genomic_DNA"/>
</dbReference>
<dbReference type="EMBL" id="LN847247">
    <property type="protein sequence ID" value="CRI52229.1"/>
    <property type="molecule type" value="Genomic_DNA"/>
</dbReference>
<dbReference type="EMBL" id="LN847238">
    <property type="protein sequence ID" value="CRI47692.1"/>
    <property type="molecule type" value="Genomic_DNA"/>
</dbReference>
<dbReference type="GeneID" id="45051084"/>
<reference evidence="7" key="1">
    <citation type="submission" date="2015-05" db="EMBL/GenBank/DDBJ databases">
        <authorList>
            <person name="Rattei Thomas"/>
        </authorList>
    </citation>
    <scope>NUCLEOTIDE SEQUENCE</scope>
    <source>
        <strain evidence="1">CV15</strain>
        <strain evidence="2">CWL029c</strain>
        <strain evidence="4">DC9</strain>
        <strain evidence="3">GiD</strain>
        <strain evidence="5">H12</strain>
        <strain evidence="6">MUL2216</strain>
        <strain evidence="7">Panola</strain>
        <strain evidence="9">PB1</strain>
        <strain evidence="8">U1271</strain>
        <strain evidence="10">UZG1</strain>
        <strain evidence="11">Wien2</strain>
        <strain evidence="12">YK41</strain>
    </source>
</reference>
<evidence type="ECO:0000313" key="1">
    <source>
        <dbReference type="EMBL" id="CRI38690.1"/>
    </source>
</evidence>
<dbReference type="EMBL" id="LN846999">
    <property type="protein sequence ID" value="CRI38690.1"/>
    <property type="molecule type" value="Genomic_DNA"/>
</dbReference>
<evidence type="ECO:0000313" key="12">
    <source>
        <dbReference type="EMBL" id="CRI73722.1"/>
    </source>
</evidence>
<evidence type="ECO:0000313" key="11">
    <source>
        <dbReference type="EMBL" id="CRI54297.1"/>
    </source>
</evidence>
<name>A0A0F7XAE7_CHLPN</name>
<evidence type="ECO:0000313" key="6">
    <source>
        <dbReference type="EMBL" id="CRI46547.1"/>
    </source>
</evidence>
<evidence type="ECO:0000313" key="2">
    <source>
        <dbReference type="EMBL" id="CRI40953.1"/>
    </source>
</evidence>
<evidence type="ECO:0000313" key="5">
    <source>
        <dbReference type="EMBL" id="CRI44288.1"/>
    </source>
</evidence>
<dbReference type="EMBL" id="LN847228">
    <property type="protein sequence ID" value="CRI46547.1"/>
    <property type="molecule type" value="Genomic_DNA"/>
</dbReference>
<proteinExistence type="predicted"/>
<accession>A0A0F7XAE7</accession>
<dbReference type="PATRIC" id="fig|83558.13.peg.1087"/>
<dbReference type="Pfam" id="PF17446">
    <property type="entry name" value="LtuA"/>
    <property type="match status" value="1"/>
</dbReference>
<dbReference type="InterPro" id="IPR035380">
    <property type="entry name" value="LtuA"/>
</dbReference>
<dbReference type="RefSeq" id="WP_010883659.1">
    <property type="nucleotide sequence ID" value="NZ_CP160064.1"/>
</dbReference>
<dbReference type="EMBL" id="LN847256">
    <property type="protein sequence ID" value="CRI54297.1"/>
    <property type="molecule type" value="Genomic_DNA"/>
</dbReference>
<dbReference type="AlphaFoldDB" id="A0A0F7XAE7"/>
<gene>
    <name evidence="7" type="primary">ltuA</name>
    <name evidence="1" type="ORF">BN1224_CV15_C_05230</name>
    <name evidence="4" type="ORF">BN1224_DC9_CL_00510</name>
    <name evidence="3" type="ORF">BN1224_GiD_B_00630</name>
    <name evidence="5" type="ORF">BN1224_H12_FM_00220</name>
    <name evidence="6" type="ORF">BN1224_MUL2216_G_00350</name>
    <name evidence="7" type="ORF">BN1224_Panola_M_00540</name>
    <name evidence="9" type="ORF">BN1224_PB1_B_10680</name>
    <name evidence="8" type="ORF">BN1224_U1271_C_09130</name>
    <name evidence="10" type="ORF">BN1224_UZG1_C_00930</name>
    <name evidence="11" type="ORF">BN1224_Wien2_I_00660</name>
    <name evidence="12" type="ORF">BN1224_YK41_CE_00210</name>
    <name evidence="2" type="ORF">CWL029c_G_00540</name>
</gene>
<dbReference type="EMBL" id="LN847065">
    <property type="protein sequence ID" value="CRI43167.1"/>
    <property type="molecule type" value="Genomic_DNA"/>
</dbReference>
<dbReference type="EMBL" id="LN847007">
    <property type="protein sequence ID" value="CRI40953.1"/>
    <property type="molecule type" value="Genomic_DNA"/>
</dbReference>